<accession>A0AAD4MPD9</accession>
<evidence type="ECO:0000256" key="1">
    <source>
        <dbReference type="SAM" id="MobiDB-lite"/>
    </source>
</evidence>
<reference evidence="3" key="1">
    <citation type="submission" date="2022-01" db="EMBL/GenBank/DDBJ databases">
        <title>Genome Sequence Resource for Two Populations of Ditylenchus destructor, the Migratory Endoparasitic Phytonematode.</title>
        <authorList>
            <person name="Zhang H."/>
            <person name="Lin R."/>
            <person name="Xie B."/>
        </authorList>
    </citation>
    <scope>NUCLEOTIDE SEQUENCE</scope>
    <source>
        <strain evidence="3">BazhouSP</strain>
    </source>
</reference>
<evidence type="ECO:0000313" key="4">
    <source>
        <dbReference type="Proteomes" id="UP001201812"/>
    </source>
</evidence>
<dbReference type="AlphaFoldDB" id="A0AAD4MPD9"/>
<keyword evidence="4" id="KW-1185">Reference proteome</keyword>
<dbReference type="Proteomes" id="UP001201812">
    <property type="component" value="Unassembled WGS sequence"/>
</dbReference>
<evidence type="ECO:0000313" key="3">
    <source>
        <dbReference type="EMBL" id="KAI1701239.1"/>
    </source>
</evidence>
<gene>
    <name evidence="3" type="ORF">DdX_16198</name>
</gene>
<feature type="region of interest" description="Disordered" evidence="1">
    <location>
        <begin position="1"/>
        <end position="20"/>
    </location>
</feature>
<organism evidence="3 4">
    <name type="scientific">Ditylenchus destructor</name>
    <dbReference type="NCBI Taxonomy" id="166010"/>
    <lineage>
        <taxon>Eukaryota</taxon>
        <taxon>Metazoa</taxon>
        <taxon>Ecdysozoa</taxon>
        <taxon>Nematoda</taxon>
        <taxon>Chromadorea</taxon>
        <taxon>Rhabditida</taxon>
        <taxon>Tylenchina</taxon>
        <taxon>Tylenchomorpha</taxon>
        <taxon>Sphaerularioidea</taxon>
        <taxon>Anguinidae</taxon>
        <taxon>Anguininae</taxon>
        <taxon>Ditylenchus</taxon>
    </lineage>
</organism>
<sequence length="112" mass="13068">MNNPYYENRPYDPHPFEIKQPLPSREEYAPSYDPQIRQSSPLPPVGYQRGTIVSSRQAESSRRMVIICFGIGGFLFLVCLAVIFWGFTRSLYPTRDDRFYYSHYNPGYNSGK</sequence>
<proteinExistence type="predicted"/>
<evidence type="ECO:0000256" key="2">
    <source>
        <dbReference type="SAM" id="Phobius"/>
    </source>
</evidence>
<dbReference type="EMBL" id="JAKKPZ010000123">
    <property type="protein sequence ID" value="KAI1701239.1"/>
    <property type="molecule type" value="Genomic_DNA"/>
</dbReference>
<feature type="transmembrane region" description="Helical" evidence="2">
    <location>
        <begin position="64"/>
        <end position="87"/>
    </location>
</feature>
<comment type="caution">
    <text evidence="3">The sequence shown here is derived from an EMBL/GenBank/DDBJ whole genome shotgun (WGS) entry which is preliminary data.</text>
</comment>
<keyword evidence="2" id="KW-0812">Transmembrane</keyword>
<protein>
    <submittedName>
        <fullName evidence="3">Uncharacterized protein</fullName>
    </submittedName>
</protein>
<name>A0AAD4MPD9_9BILA</name>
<feature type="region of interest" description="Disordered" evidence="1">
    <location>
        <begin position="26"/>
        <end position="48"/>
    </location>
</feature>
<keyword evidence="2" id="KW-0472">Membrane</keyword>
<keyword evidence="2" id="KW-1133">Transmembrane helix</keyword>